<dbReference type="Pfam" id="PF16198">
    <property type="entry name" value="TruB_C_2"/>
    <property type="match status" value="1"/>
</dbReference>
<evidence type="ECO:0000256" key="5">
    <source>
        <dbReference type="HAMAP-Rule" id="MF_01080"/>
    </source>
</evidence>
<feature type="domain" description="tRNA pseudouridylate synthase B C-terminal" evidence="7">
    <location>
        <begin position="175"/>
        <end position="233"/>
    </location>
</feature>
<evidence type="ECO:0000256" key="1">
    <source>
        <dbReference type="ARBA" id="ARBA00000385"/>
    </source>
</evidence>
<evidence type="ECO:0000256" key="4">
    <source>
        <dbReference type="ARBA" id="ARBA00023235"/>
    </source>
</evidence>
<dbReference type="InterPro" id="IPR020103">
    <property type="entry name" value="PsdUridine_synth_cat_dom_sf"/>
</dbReference>
<dbReference type="SUPFAM" id="SSF55120">
    <property type="entry name" value="Pseudouridine synthase"/>
    <property type="match status" value="1"/>
</dbReference>
<dbReference type="GO" id="GO:0160148">
    <property type="term" value="F:tRNA pseudouridine(55) synthase activity"/>
    <property type="evidence" value="ECO:0007669"/>
    <property type="project" value="UniProtKB-EC"/>
</dbReference>
<reference evidence="8 9" key="1">
    <citation type="submission" date="2018-08" db="EMBL/GenBank/DDBJ databases">
        <title>Genome analysis of the thermophilic bacterium of the candidate phylum Aminicenantes from deep subsurface aquifer revealed its physiology and ecological role.</title>
        <authorList>
            <person name="Kadnikov V.V."/>
            <person name="Mardanov A.V."/>
            <person name="Beletsky A.V."/>
            <person name="Karnachuk O.V."/>
            <person name="Ravin N.V."/>
        </authorList>
    </citation>
    <scope>NUCLEOTIDE SEQUENCE [LARGE SCALE GENOMIC DNA]</scope>
    <source>
        <strain evidence="8">BY38</strain>
    </source>
</reference>
<keyword evidence="3 5" id="KW-0819">tRNA processing</keyword>
<dbReference type="HAMAP" id="MF_01080">
    <property type="entry name" value="TruB_bact"/>
    <property type="match status" value="1"/>
</dbReference>
<dbReference type="Pfam" id="PF01509">
    <property type="entry name" value="TruB_N"/>
    <property type="match status" value="1"/>
</dbReference>
<organism evidence="8 9">
    <name type="scientific">Candidatus Saccharicenans subterraneus</name>
    <dbReference type="NCBI Taxonomy" id="2508984"/>
    <lineage>
        <taxon>Bacteria</taxon>
        <taxon>Candidatus Aminicenantota</taxon>
        <taxon>Candidatus Aminicenantia</taxon>
        <taxon>Candidatus Aminicenantales</taxon>
        <taxon>Candidatus Saccharicenantaceae</taxon>
        <taxon>Candidatus Saccharicenans</taxon>
    </lineage>
</organism>
<name>A0A3E2BJE3_9BACT</name>
<evidence type="ECO:0000313" key="9">
    <source>
        <dbReference type="Proteomes" id="UP000257323"/>
    </source>
</evidence>
<dbReference type="AlphaFoldDB" id="A0A3E2BJE3"/>
<comment type="catalytic activity">
    <reaction evidence="1 5">
        <text>uridine(55) in tRNA = pseudouridine(55) in tRNA</text>
        <dbReference type="Rhea" id="RHEA:42532"/>
        <dbReference type="Rhea" id="RHEA-COMP:10101"/>
        <dbReference type="Rhea" id="RHEA-COMP:10102"/>
        <dbReference type="ChEBI" id="CHEBI:65314"/>
        <dbReference type="ChEBI" id="CHEBI:65315"/>
        <dbReference type="EC" id="5.4.99.25"/>
    </reaction>
</comment>
<dbReference type="EC" id="5.4.99.25" evidence="5"/>
<dbReference type="Proteomes" id="UP000257323">
    <property type="component" value="Unassembled WGS sequence"/>
</dbReference>
<dbReference type="EMBL" id="QUAH01000021">
    <property type="protein sequence ID" value="RFT14757.1"/>
    <property type="molecule type" value="Genomic_DNA"/>
</dbReference>
<dbReference type="GO" id="GO:0003723">
    <property type="term" value="F:RNA binding"/>
    <property type="evidence" value="ECO:0007669"/>
    <property type="project" value="InterPro"/>
</dbReference>
<dbReference type="GO" id="GO:1990481">
    <property type="term" value="P:mRNA pseudouridine synthesis"/>
    <property type="evidence" value="ECO:0007669"/>
    <property type="project" value="TreeGrafter"/>
</dbReference>
<evidence type="ECO:0000313" key="8">
    <source>
        <dbReference type="EMBL" id="RFT14757.1"/>
    </source>
</evidence>
<dbReference type="PANTHER" id="PTHR13767:SF2">
    <property type="entry name" value="PSEUDOURIDYLATE SYNTHASE TRUB1"/>
    <property type="match status" value="1"/>
</dbReference>
<proteinExistence type="inferred from homology"/>
<evidence type="ECO:0000256" key="3">
    <source>
        <dbReference type="ARBA" id="ARBA00022694"/>
    </source>
</evidence>
<keyword evidence="4 5" id="KW-0413">Isomerase</keyword>
<protein>
    <recommendedName>
        <fullName evidence="5">tRNA pseudouridine synthase B</fullName>
        <ecNumber evidence="5">5.4.99.25</ecNumber>
    </recommendedName>
    <alternativeName>
        <fullName evidence="5">tRNA pseudouridine(55) synthase</fullName>
        <shortName evidence="5">Psi55 synthase</shortName>
    </alternativeName>
    <alternativeName>
        <fullName evidence="5">tRNA pseudouridylate synthase</fullName>
    </alternativeName>
    <alternativeName>
        <fullName evidence="5">tRNA-uridine isomerase</fullName>
    </alternativeName>
</protein>
<comment type="function">
    <text evidence="5">Responsible for synthesis of pseudouridine from uracil-55 in the psi GC loop of transfer RNAs.</text>
</comment>
<evidence type="ECO:0000259" key="7">
    <source>
        <dbReference type="Pfam" id="PF16198"/>
    </source>
</evidence>
<gene>
    <name evidence="5" type="primary">truB</name>
    <name evidence="8" type="ORF">OP8BY_2427</name>
</gene>
<dbReference type="PANTHER" id="PTHR13767">
    <property type="entry name" value="TRNA-PSEUDOURIDINE SYNTHASE"/>
    <property type="match status" value="1"/>
</dbReference>
<evidence type="ECO:0000259" key="6">
    <source>
        <dbReference type="Pfam" id="PF01509"/>
    </source>
</evidence>
<dbReference type="InterPro" id="IPR014780">
    <property type="entry name" value="tRNA_psdUridine_synth_TruB"/>
</dbReference>
<dbReference type="Gene3D" id="3.30.2350.10">
    <property type="entry name" value="Pseudouridine synthase"/>
    <property type="match status" value="1"/>
</dbReference>
<comment type="similarity">
    <text evidence="2 5">Belongs to the pseudouridine synthase TruB family. Type 1 subfamily.</text>
</comment>
<dbReference type="GO" id="GO:0031119">
    <property type="term" value="P:tRNA pseudouridine synthesis"/>
    <property type="evidence" value="ECO:0007669"/>
    <property type="project" value="UniProtKB-UniRule"/>
</dbReference>
<accession>A0A3E2BJE3</accession>
<comment type="caution">
    <text evidence="8">The sequence shown here is derived from an EMBL/GenBank/DDBJ whole genome shotgun (WGS) entry which is preliminary data.</text>
</comment>
<dbReference type="CDD" id="cd02573">
    <property type="entry name" value="PseudoU_synth_EcTruB"/>
    <property type="match status" value="1"/>
</dbReference>
<feature type="active site" description="Nucleophile" evidence="5">
    <location>
        <position position="41"/>
    </location>
</feature>
<evidence type="ECO:0000256" key="2">
    <source>
        <dbReference type="ARBA" id="ARBA00005642"/>
    </source>
</evidence>
<dbReference type="NCBIfam" id="TIGR00431">
    <property type="entry name" value="TruB"/>
    <property type="match status" value="1"/>
</dbReference>
<sequence>MPTMDGLIVVDKPAGLTSHDVVLKIRKFLRVKKIGHAGTLDPLATGVLLVTVGQATRLFPYLSGADKTYTGEIRLGQATDTYDSEGQPVGPESRNFPAEKELLEAASSFVGEISQLPPPYSAKKVNGQPAFKLARKGLKLELNPVRVTVHRFLILDYTPPLIRFLVECSSGTYIRSLAHDLGQKLGCGAHLSALRRIASGLYTEEEALSLEKIEELSRSQAYDRFLIPLDRLLPDYPAIWLDEQGVRTFIHGNGFSLKQVSRASLASSRRPEPLIFRVFSERDRLLGLARFEAGSQVFRPELVLKAGSSD</sequence>
<dbReference type="InterPro" id="IPR032819">
    <property type="entry name" value="TruB_C"/>
</dbReference>
<dbReference type="InterPro" id="IPR002501">
    <property type="entry name" value="PsdUridine_synth_N"/>
</dbReference>
<feature type="domain" description="Pseudouridine synthase II N-terminal" evidence="6">
    <location>
        <begin position="26"/>
        <end position="174"/>
    </location>
</feature>